<dbReference type="RefSeq" id="WP_085401164.1">
    <property type="nucleotide sequence ID" value="NZ_NAFL01000248.1"/>
</dbReference>
<evidence type="ECO:0000313" key="2">
    <source>
        <dbReference type="Proteomes" id="UP000193335"/>
    </source>
</evidence>
<proteinExistence type="predicted"/>
<reference evidence="1 2" key="1">
    <citation type="submission" date="2017-03" db="EMBL/GenBank/DDBJ databases">
        <title>Whole genome sequences of fourteen strains of Bradyrhizobium canariense and one strain of Bradyrhizobium japonicum isolated from Lupinus (Papilionoideae: Genisteae) species in Algeria.</title>
        <authorList>
            <person name="Crovadore J."/>
            <person name="Chekireb D."/>
            <person name="Brachmann A."/>
            <person name="Chablais R."/>
            <person name="Cochard B."/>
            <person name="Lefort F."/>
        </authorList>
    </citation>
    <scope>NUCLEOTIDE SEQUENCE [LARGE SCALE GENOMIC DNA]</scope>
    <source>
        <strain evidence="1 2">UBMA197</strain>
    </source>
</reference>
<dbReference type="EMBL" id="NAFL01000248">
    <property type="protein sequence ID" value="OSJ32550.1"/>
    <property type="molecule type" value="Genomic_DNA"/>
</dbReference>
<accession>A0A1Y2JNN7</accession>
<comment type="caution">
    <text evidence="1">The sequence shown here is derived from an EMBL/GenBank/DDBJ whole genome shotgun (WGS) entry which is preliminary data.</text>
</comment>
<gene>
    <name evidence="1" type="ORF">BSZ19_18540</name>
</gene>
<organism evidence="1 2">
    <name type="scientific">Bradyrhizobium japonicum</name>
    <dbReference type="NCBI Taxonomy" id="375"/>
    <lineage>
        <taxon>Bacteria</taxon>
        <taxon>Pseudomonadati</taxon>
        <taxon>Pseudomonadota</taxon>
        <taxon>Alphaproteobacteria</taxon>
        <taxon>Hyphomicrobiales</taxon>
        <taxon>Nitrobacteraceae</taxon>
        <taxon>Bradyrhizobium</taxon>
    </lineage>
</organism>
<evidence type="ECO:0000313" key="1">
    <source>
        <dbReference type="EMBL" id="OSJ32550.1"/>
    </source>
</evidence>
<name>A0A1Y2JNN7_BRAJP</name>
<sequence>MTKAPNTLADRIDVVATTLYGASGRMSRLAAGLGISRSRLFDYRRGAGTARDIDGMMIDLIDRECDASTERVSTLTALRNRMLDLIKEKSDAA</sequence>
<dbReference type="Proteomes" id="UP000193335">
    <property type="component" value="Unassembled WGS sequence"/>
</dbReference>
<protein>
    <submittedName>
        <fullName evidence="1">Uncharacterized protein</fullName>
    </submittedName>
</protein>
<dbReference type="AlphaFoldDB" id="A0A1Y2JNN7"/>